<comment type="caution">
    <text evidence="2">The sequence shown here is derived from an EMBL/GenBank/DDBJ whole genome shotgun (WGS) entry which is preliminary data.</text>
</comment>
<accession>A0AAP7CCM6</accession>
<proteinExistence type="predicted"/>
<reference evidence="2 3" key="1">
    <citation type="submission" date="2020-03" db="EMBL/GenBank/DDBJ databases">
        <title>Draft genome sequences of bacterial isolates from the female urobiome.</title>
        <authorList>
            <person name="Miller-Ensminger T."/>
            <person name="Wolfe A.J."/>
            <person name="Putonti C."/>
        </authorList>
    </citation>
    <scope>NUCLEOTIDE SEQUENCE [LARGE SCALE GENOMIC DNA]</scope>
    <source>
        <strain evidence="2 3">UMB8490</strain>
    </source>
</reference>
<gene>
    <name evidence="2" type="ORF">HC138_08640</name>
</gene>
<feature type="domain" description="Plasmid pRiA4b Orf3-like" evidence="1">
    <location>
        <begin position="4"/>
        <end position="132"/>
    </location>
</feature>
<protein>
    <submittedName>
        <fullName evidence="2">Plasmid pRiA4b ORF-3 family protein</fullName>
    </submittedName>
</protein>
<dbReference type="InterPro" id="IPR012912">
    <property type="entry name" value="Plasmid_pRiA4b_Orf3-like"/>
</dbReference>
<dbReference type="Gene3D" id="3.10.290.30">
    <property type="entry name" value="MM3350-like"/>
    <property type="match status" value="1"/>
</dbReference>
<dbReference type="SUPFAM" id="SSF159941">
    <property type="entry name" value="MM3350-like"/>
    <property type="match status" value="1"/>
</dbReference>
<dbReference type="Proteomes" id="UP000591626">
    <property type="component" value="Unassembled WGS sequence"/>
</dbReference>
<dbReference type="EMBL" id="JAAUVV010000017">
    <property type="protein sequence ID" value="NJJ04412.1"/>
    <property type="molecule type" value="Genomic_DNA"/>
</dbReference>
<sequence>MTVSVLITVEDSSPEISRCFNVDPDMTLGALAEVIDASLGFSGASSHLFVGKHGTQREVYAESPGAGEQHEDTITVAEMEPMTYIYDAAADWSIHVEVLGPSHIDAPTPMLVDAAGPDVIEACNGPAMMTEFRRQARLLAAGIEPDVDTVTLLFSFLPVMPPERMLDRLTFADPVTVASRMANVAEEQFFDEMAAAESEGLGLAERFDNFINSQPGLREILDVDPHPERNPAMISAVTDFFNSVLGEGTDFPELAELASLPGFAGLPGLEGLEGLLDDTDDLEAPNSLTLVFGDLISLFIASVPYNVGELTPEVSREIRDITALPFPGTVVDFLLDAGLLKKRHEILTPTKAGLTFLSSDDAVAANADNLRRFFESVMGADLWRATVDWFIGEPQPNPDIDDYIPWLYGFCVVEEYEPGRSGLSDEGRAMMHLHRAYYEG</sequence>
<evidence type="ECO:0000313" key="3">
    <source>
        <dbReference type="Proteomes" id="UP000591626"/>
    </source>
</evidence>
<dbReference type="InterPro" id="IPR024047">
    <property type="entry name" value="MM3350-like_sf"/>
</dbReference>
<evidence type="ECO:0000259" key="1">
    <source>
        <dbReference type="Pfam" id="PF07929"/>
    </source>
</evidence>
<evidence type="ECO:0000313" key="2">
    <source>
        <dbReference type="EMBL" id="NJJ04412.1"/>
    </source>
</evidence>
<organism evidence="2 3">
    <name type="scientific">Corynebacterium coyleae</name>
    <dbReference type="NCBI Taxonomy" id="53374"/>
    <lineage>
        <taxon>Bacteria</taxon>
        <taxon>Bacillati</taxon>
        <taxon>Actinomycetota</taxon>
        <taxon>Actinomycetes</taxon>
        <taxon>Mycobacteriales</taxon>
        <taxon>Corynebacteriaceae</taxon>
        <taxon>Corynebacterium</taxon>
    </lineage>
</organism>
<dbReference type="Pfam" id="PF07929">
    <property type="entry name" value="PRiA4_ORF3"/>
    <property type="match status" value="1"/>
</dbReference>
<dbReference type="AlphaFoldDB" id="A0AAP7CCM6"/>
<name>A0AAP7CCM6_9CORY</name>
<dbReference type="RefSeq" id="WP_070422072.1">
    <property type="nucleotide sequence ID" value="NZ_JAAUVV010000017.1"/>
</dbReference>